<name>A0A1V6V309_9EURO</name>
<feature type="region of interest" description="Disordered" evidence="6">
    <location>
        <begin position="1"/>
        <end position="40"/>
    </location>
</feature>
<keyword evidence="3 7" id="KW-0812">Transmembrane</keyword>
<dbReference type="EMBL" id="MDDG01000002">
    <property type="protein sequence ID" value="OQE44998.1"/>
    <property type="molecule type" value="Genomic_DNA"/>
</dbReference>
<evidence type="ECO:0000256" key="6">
    <source>
        <dbReference type="SAM" id="MobiDB-lite"/>
    </source>
</evidence>
<feature type="transmembrane region" description="Helical" evidence="7">
    <location>
        <begin position="415"/>
        <end position="438"/>
    </location>
</feature>
<dbReference type="GO" id="GO:0010509">
    <property type="term" value="P:intracellular polyamine homeostasis"/>
    <property type="evidence" value="ECO:0007669"/>
    <property type="project" value="TreeGrafter"/>
</dbReference>
<gene>
    <name evidence="9" type="ORF">PENCOP_c002G00027</name>
</gene>
<feature type="transmembrane region" description="Helical" evidence="7">
    <location>
        <begin position="459"/>
        <end position="476"/>
    </location>
</feature>
<feature type="transmembrane region" description="Helical" evidence="7">
    <location>
        <begin position="82"/>
        <end position="107"/>
    </location>
</feature>
<comment type="subcellular location">
    <subcellularLocation>
        <location evidence="1">Membrane</location>
        <topology evidence="1">Multi-pass membrane protein</topology>
    </subcellularLocation>
</comment>
<reference evidence="10" key="1">
    <citation type="journal article" date="2017" name="Nat. Microbiol.">
        <title>Global analysis of biosynthetic gene clusters reveals vast potential of secondary metabolite production in Penicillium species.</title>
        <authorList>
            <person name="Nielsen J.C."/>
            <person name="Grijseels S."/>
            <person name="Prigent S."/>
            <person name="Ji B."/>
            <person name="Dainat J."/>
            <person name="Nielsen K.F."/>
            <person name="Frisvad J.C."/>
            <person name="Workman M."/>
            <person name="Nielsen J."/>
        </authorList>
    </citation>
    <scope>NUCLEOTIDE SEQUENCE [LARGE SCALE GENOMIC DNA]</scope>
    <source>
        <strain evidence="10">IBT 31321</strain>
    </source>
</reference>
<evidence type="ECO:0000256" key="4">
    <source>
        <dbReference type="ARBA" id="ARBA00022989"/>
    </source>
</evidence>
<dbReference type="GO" id="GO:0005886">
    <property type="term" value="C:plasma membrane"/>
    <property type="evidence" value="ECO:0007669"/>
    <property type="project" value="TreeGrafter"/>
</dbReference>
<keyword evidence="2" id="KW-0813">Transport</keyword>
<dbReference type="Pfam" id="PF07690">
    <property type="entry name" value="MFS_1"/>
    <property type="match status" value="1"/>
</dbReference>
<dbReference type="FunFam" id="1.20.1250.20:FF:000172">
    <property type="entry name" value="MFS multidrug resistance transporter"/>
    <property type="match status" value="1"/>
</dbReference>
<evidence type="ECO:0000256" key="3">
    <source>
        <dbReference type="ARBA" id="ARBA00022692"/>
    </source>
</evidence>
<dbReference type="SUPFAM" id="SSF103473">
    <property type="entry name" value="MFS general substrate transporter"/>
    <property type="match status" value="1"/>
</dbReference>
<dbReference type="AlphaFoldDB" id="A0A1V6V309"/>
<evidence type="ECO:0000259" key="8">
    <source>
        <dbReference type="PROSITE" id="PS50850"/>
    </source>
</evidence>
<evidence type="ECO:0000256" key="2">
    <source>
        <dbReference type="ARBA" id="ARBA00022448"/>
    </source>
</evidence>
<dbReference type="InterPro" id="IPR011701">
    <property type="entry name" value="MFS"/>
</dbReference>
<proteinExistence type="predicted"/>
<keyword evidence="5 7" id="KW-0472">Membrane</keyword>
<feature type="domain" description="Major facilitator superfamily (MFS) profile" evidence="8">
    <location>
        <begin position="84"/>
        <end position="510"/>
    </location>
</feature>
<dbReference type="PANTHER" id="PTHR23502:SF5">
    <property type="entry name" value="QUINIDINE RESISTANCE PROTEIN 3"/>
    <property type="match status" value="1"/>
</dbReference>
<feature type="transmembrane region" description="Helical" evidence="7">
    <location>
        <begin position="240"/>
        <end position="258"/>
    </location>
</feature>
<dbReference type="PROSITE" id="PS50850">
    <property type="entry name" value="MFS"/>
    <property type="match status" value="1"/>
</dbReference>
<feature type="transmembrane region" description="Helical" evidence="7">
    <location>
        <begin position="392"/>
        <end position="409"/>
    </location>
</feature>
<evidence type="ECO:0000313" key="10">
    <source>
        <dbReference type="Proteomes" id="UP000191500"/>
    </source>
</evidence>
<sequence>MPADEKSSGMTINNLNHDVERSVTEASPSESLKSLDKVEPNAGPIPSGIVVVPRSDRRGLLARFSVIPEITNPRDYGNGTKWAMTVIVSFAAITSSTGSSIFFPALAEVAHDLDTTPTVANLSVALYLLAMAFTPIWWSALSEKHGRRTTYLLSFFLFLIFSCISAVSPNVAMLIVFRVLSGGASASVQSVGAGTVADIWDPKARGKAMGVFQLGPLCGPGVAPVIGGALTQGLGWRSTLWFLTIFGGVMLLLIFLCLPETIPKREPKPQTEGQKNTNILVKIFMAIFGPFKALALLRFQPVIVVIWSGVIAFFTMYIMNVSIQAVFDKAPYNFSVLEVGLVYLAPTIGYAISSIFGGRWIDHIMIREATKANRYDENGKLKFFPEDRMRENIWLGLTLYPASLIWYGWTAEKGIQWAVPCVASMFFGLGMMLVMGTVQTALTEFTPKKASSGVAVANFVRNILACTGAVVTQPMLDGIGNGWMCTTVALIAFATGISAIVSLRIWGPQWRVLMDQKLNAPKP</sequence>
<accession>A0A1V6V309</accession>
<protein>
    <recommendedName>
        <fullName evidence="8">Major facilitator superfamily (MFS) profile domain-containing protein</fullName>
    </recommendedName>
</protein>
<dbReference type="InterPro" id="IPR020846">
    <property type="entry name" value="MFS_dom"/>
</dbReference>
<feature type="transmembrane region" description="Helical" evidence="7">
    <location>
        <begin position="488"/>
        <end position="507"/>
    </location>
</feature>
<feature type="transmembrane region" description="Helical" evidence="7">
    <location>
        <begin position="279"/>
        <end position="299"/>
    </location>
</feature>
<comment type="caution">
    <text evidence="9">The sequence shown here is derived from an EMBL/GenBank/DDBJ whole genome shotgun (WGS) entry which is preliminary data.</text>
</comment>
<evidence type="ECO:0000256" key="7">
    <source>
        <dbReference type="SAM" id="Phobius"/>
    </source>
</evidence>
<feature type="transmembrane region" description="Helical" evidence="7">
    <location>
        <begin position="150"/>
        <end position="177"/>
    </location>
</feature>
<dbReference type="STRING" id="36646.A0A1V6V309"/>
<keyword evidence="4 7" id="KW-1133">Transmembrane helix</keyword>
<dbReference type="InterPro" id="IPR036259">
    <property type="entry name" value="MFS_trans_sf"/>
</dbReference>
<evidence type="ECO:0000313" key="9">
    <source>
        <dbReference type="EMBL" id="OQE44998.1"/>
    </source>
</evidence>
<feature type="transmembrane region" description="Helical" evidence="7">
    <location>
        <begin position="119"/>
        <end position="138"/>
    </location>
</feature>
<organism evidence="9 10">
    <name type="scientific">Penicillium coprophilum</name>
    <dbReference type="NCBI Taxonomy" id="36646"/>
    <lineage>
        <taxon>Eukaryota</taxon>
        <taxon>Fungi</taxon>
        <taxon>Dikarya</taxon>
        <taxon>Ascomycota</taxon>
        <taxon>Pezizomycotina</taxon>
        <taxon>Eurotiomycetes</taxon>
        <taxon>Eurotiomycetidae</taxon>
        <taxon>Eurotiales</taxon>
        <taxon>Aspergillaceae</taxon>
        <taxon>Penicillium</taxon>
    </lineage>
</organism>
<dbReference type="CDD" id="cd17323">
    <property type="entry name" value="MFS_Tpo1_MDR_like"/>
    <property type="match status" value="1"/>
</dbReference>
<dbReference type="Proteomes" id="UP000191500">
    <property type="component" value="Unassembled WGS sequence"/>
</dbReference>
<dbReference type="Gene3D" id="1.20.1250.20">
    <property type="entry name" value="MFS general substrate transporter like domains"/>
    <property type="match status" value="1"/>
</dbReference>
<evidence type="ECO:0000256" key="1">
    <source>
        <dbReference type="ARBA" id="ARBA00004141"/>
    </source>
</evidence>
<feature type="transmembrane region" description="Helical" evidence="7">
    <location>
        <begin position="305"/>
        <end position="327"/>
    </location>
</feature>
<dbReference type="GO" id="GO:0015203">
    <property type="term" value="F:polyamine transmembrane transporter activity"/>
    <property type="evidence" value="ECO:0007669"/>
    <property type="project" value="TreeGrafter"/>
</dbReference>
<keyword evidence="10" id="KW-1185">Reference proteome</keyword>
<evidence type="ECO:0000256" key="5">
    <source>
        <dbReference type="ARBA" id="ARBA00023136"/>
    </source>
</evidence>
<dbReference type="PANTHER" id="PTHR23502">
    <property type="entry name" value="MAJOR FACILITATOR SUPERFAMILY"/>
    <property type="match status" value="1"/>
</dbReference>